<proteinExistence type="predicted"/>
<reference evidence="1 2" key="1">
    <citation type="submission" date="2021-11" db="EMBL/GenBank/DDBJ databases">
        <authorList>
            <person name="Liang Q."/>
            <person name="Mou H."/>
            <person name="Liu Z."/>
        </authorList>
    </citation>
    <scope>NUCLEOTIDE SEQUENCE [LARGE SCALE GENOMIC DNA]</scope>
    <source>
        <strain evidence="1 2">CHU3</strain>
    </source>
</reference>
<dbReference type="GO" id="GO:0016787">
    <property type="term" value="F:hydrolase activity"/>
    <property type="evidence" value="ECO:0007669"/>
    <property type="project" value="UniProtKB-KW"/>
</dbReference>
<dbReference type="Pfam" id="PF06821">
    <property type="entry name" value="Ser_hydrolase"/>
    <property type="match status" value="1"/>
</dbReference>
<evidence type="ECO:0000313" key="2">
    <source>
        <dbReference type="Proteomes" id="UP001209701"/>
    </source>
</evidence>
<dbReference type="Gene3D" id="3.40.50.1820">
    <property type="entry name" value="alpha/beta hydrolase"/>
    <property type="match status" value="1"/>
</dbReference>
<accession>A0ABT2YM33</accession>
<dbReference type="EMBL" id="JAJIRN010000012">
    <property type="protein sequence ID" value="MCV2371113.1"/>
    <property type="molecule type" value="Genomic_DNA"/>
</dbReference>
<dbReference type="Proteomes" id="UP001209701">
    <property type="component" value="Unassembled WGS sequence"/>
</dbReference>
<gene>
    <name evidence="1" type="ORF">LNV07_23745</name>
</gene>
<name>A0ABT2YM33_9BURK</name>
<protein>
    <submittedName>
        <fullName evidence="1">Alpha/beta fold hydrolase</fullName>
    </submittedName>
</protein>
<sequence>MKIQQRILLLPGWLNSDPDHWQSHWEQRFGYQRVEQADWEWPRRGDWMARLDEVLLADERPTFLVAHSLGSQLVASWAEHSQHAARVAGALLVAPPDTEAADMPPQLHNWRPIRRSRLPFPSITVVSSDDPFCAFDRAAQMATDWGSRLVEAGPYGHLNTAANLGQWEAGQALLAELLSVPRE</sequence>
<comment type="caution">
    <text evidence="1">The sequence shown here is derived from an EMBL/GenBank/DDBJ whole genome shotgun (WGS) entry which is preliminary data.</text>
</comment>
<keyword evidence="1" id="KW-0378">Hydrolase</keyword>
<keyword evidence="2" id="KW-1185">Reference proteome</keyword>
<dbReference type="InterPro" id="IPR029058">
    <property type="entry name" value="AB_hydrolase_fold"/>
</dbReference>
<dbReference type="RefSeq" id="WP_263573692.1">
    <property type="nucleotide sequence ID" value="NZ_JAJIRN010000012.1"/>
</dbReference>
<dbReference type="InterPro" id="IPR010662">
    <property type="entry name" value="RBBP9/YdeN"/>
</dbReference>
<organism evidence="1 2">
    <name type="scientific">Roseateles oligotrophus</name>
    <dbReference type="NCBI Taxonomy" id="1769250"/>
    <lineage>
        <taxon>Bacteria</taxon>
        <taxon>Pseudomonadati</taxon>
        <taxon>Pseudomonadota</taxon>
        <taxon>Betaproteobacteria</taxon>
        <taxon>Burkholderiales</taxon>
        <taxon>Sphaerotilaceae</taxon>
        <taxon>Roseateles</taxon>
    </lineage>
</organism>
<dbReference type="SUPFAM" id="SSF53474">
    <property type="entry name" value="alpha/beta-Hydrolases"/>
    <property type="match status" value="1"/>
</dbReference>
<evidence type="ECO:0000313" key="1">
    <source>
        <dbReference type="EMBL" id="MCV2371113.1"/>
    </source>
</evidence>